<accession>A0AAD3YDD1</accession>
<protein>
    <recommendedName>
        <fullName evidence="3">F-box domain-containing protein</fullName>
    </recommendedName>
</protein>
<gene>
    <name evidence="1" type="ORF">CspeluHIS016_0406660</name>
</gene>
<comment type="caution">
    <text evidence="1">The sequence shown here is derived from an EMBL/GenBank/DDBJ whole genome shotgun (WGS) entry which is preliminary data.</text>
</comment>
<evidence type="ECO:0008006" key="3">
    <source>
        <dbReference type="Google" id="ProtNLM"/>
    </source>
</evidence>
<sequence length="445" mass="49933">MSCTVTTTAAASPTRRGIPPKPLPADVLKTLLLKLCVTVKPAFKLSQKMLNRVLDFVPSSNLAPLLTVNSDFYRATKPQFFRELNLTKDFKVHGWGYDLADTWTEDYSRPLFKVEWLSRVTTVLTIEGHDQGTCNVLQHLDLPLLRTVRLPYDVHHSIANRAEPTQCGIHAFTPANVVHTDLSWHPALGTTSNFGDGTVQTYTVFLARSGLQCERRFADPMAPAYCSGVTVTYVFPVVPFAPSEGQPSVGDRKINFVNKNVDRADHNSSSVNDKPTTECPPLKQIPKGMPFNMDTYRQLTNGCEHNAKCIHVHFLNCVSSMNTAFWCNIVHTNAKFVFVGLDELVSSILAERRHVNRAGSHLAFLAKAQAGEFLELVNLLEEVNPGVDPKELMRYHTAFKKYHSIDGPVPFDVMCHKDWQFDSGAEIAMLRKDLEMWRRALKPPL</sequence>
<dbReference type="EMBL" id="BTCM01000004">
    <property type="protein sequence ID" value="GMK57832.1"/>
    <property type="molecule type" value="Genomic_DNA"/>
</dbReference>
<evidence type="ECO:0000313" key="2">
    <source>
        <dbReference type="Proteomes" id="UP001222932"/>
    </source>
</evidence>
<dbReference type="AlphaFoldDB" id="A0AAD3YDD1"/>
<dbReference type="Proteomes" id="UP001222932">
    <property type="component" value="Unassembled WGS sequence"/>
</dbReference>
<evidence type="ECO:0000313" key="1">
    <source>
        <dbReference type="EMBL" id="GMK57832.1"/>
    </source>
</evidence>
<name>A0AAD3YDD1_9TREE</name>
<reference evidence="1" key="2">
    <citation type="submission" date="2023-06" db="EMBL/GenBank/DDBJ databases">
        <authorList>
            <person name="Kobayashi Y."/>
            <person name="Kayamori A."/>
            <person name="Aoki K."/>
            <person name="Shiwa Y."/>
            <person name="Fujita N."/>
            <person name="Sugita T."/>
            <person name="Iwasaki W."/>
            <person name="Tanaka N."/>
            <person name="Takashima M."/>
        </authorList>
    </citation>
    <scope>NUCLEOTIDE SEQUENCE</scope>
    <source>
        <strain evidence="1">HIS016</strain>
    </source>
</reference>
<proteinExistence type="predicted"/>
<organism evidence="1 2">
    <name type="scientific">Cutaneotrichosporon spelunceum</name>
    <dbReference type="NCBI Taxonomy" id="1672016"/>
    <lineage>
        <taxon>Eukaryota</taxon>
        <taxon>Fungi</taxon>
        <taxon>Dikarya</taxon>
        <taxon>Basidiomycota</taxon>
        <taxon>Agaricomycotina</taxon>
        <taxon>Tremellomycetes</taxon>
        <taxon>Trichosporonales</taxon>
        <taxon>Trichosporonaceae</taxon>
        <taxon>Cutaneotrichosporon</taxon>
    </lineage>
</organism>
<keyword evidence="2" id="KW-1185">Reference proteome</keyword>
<reference evidence="1" key="1">
    <citation type="journal article" date="2023" name="BMC Genomics">
        <title>Chromosome-level genome assemblies of Cutaneotrichosporon spp. (Trichosporonales, Basidiomycota) reveal imbalanced evolution between nucleotide sequences and chromosome synteny.</title>
        <authorList>
            <person name="Kobayashi Y."/>
            <person name="Kayamori A."/>
            <person name="Aoki K."/>
            <person name="Shiwa Y."/>
            <person name="Matsutani M."/>
            <person name="Fujita N."/>
            <person name="Sugita T."/>
            <person name="Iwasaki W."/>
            <person name="Tanaka N."/>
            <person name="Takashima M."/>
        </authorList>
    </citation>
    <scope>NUCLEOTIDE SEQUENCE</scope>
    <source>
        <strain evidence="1">HIS016</strain>
    </source>
</reference>